<dbReference type="GO" id="GO:0005524">
    <property type="term" value="F:ATP binding"/>
    <property type="evidence" value="ECO:0007669"/>
    <property type="project" value="InterPro"/>
</dbReference>
<dbReference type="Gene3D" id="1.10.510.10">
    <property type="entry name" value="Transferase(Phosphotransferase) domain 1"/>
    <property type="match status" value="1"/>
</dbReference>
<dbReference type="PROSITE" id="PS50011">
    <property type="entry name" value="PROTEIN_KINASE_DOM"/>
    <property type="match status" value="1"/>
</dbReference>
<dbReference type="SUPFAM" id="SSF56112">
    <property type="entry name" value="Protein kinase-like (PK-like)"/>
    <property type="match status" value="1"/>
</dbReference>
<evidence type="ECO:0000259" key="1">
    <source>
        <dbReference type="PROSITE" id="PS50011"/>
    </source>
</evidence>
<feature type="domain" description="Protein kinase" evidence="1">
    <location>
        <begin position="552"/>
        <end position="924"/>
    </location>
</feature>
<dbReference type="Gene3D" id="2.40.30.10">
    <property type="entry name" value="Translation factors"/>
    <property type="match status" value="1"/>
</dbReference>
<proteinExistence type="predicted"/>
<dbReference type="RefSeq" id="XP_037188003.1">
    <property type="nucleotide sequence ID" value="XM_037341923.1"/>
</dbReference>
<dbReference type="InterPro" id="IPR017938">
    <property type="entry name" value="Riboflavin_synthase-like_b-brl"/>
</dbReference>
<dbReference type="Proteomes" id="UP000531561">
    <property type="component" value="Unassembled WGS sequence"/>
</dbReference>
<dbReference type="Gene3D" id="2.30.110.10">
    <property type="entry name" value="Electron Transport, Fmn-binding Protein, Chain A"/>
    <property type="match status" value="1"/>
</dbReference>
<sequence length="966" mass="106851">MAFQMATEWHAGEEEMHKRLRVPQNENPTSPYLSPFAANLLARSPLLALGTLDSSSRPWTTLWGGEAGFAWPVAQSVIAVKATIDLQYDPVSEILLGKNADGQVKREEILGRMVGGLAIDLESRKRVKLYGRMAAGALKETAGNSVAEASLVIKIEQSLGNCPKYLNKKHITPRLPKPTLVSTALPLPIEAVDLITRSDLFFISSSNHDSDMDTNHRGGPPGFVRILSNDTNGLIIVYPEYSGNRLYQTLGNLTTTPQAGLVFPDFNTGDVVYLTGRTEILAGEKATNLIAHTNLAVKIHVEGIRYVTDGLSFRGEEGERSPYNPSVRFLASEAAVGFKDAGSKMHAKLIERKILSPTVARFRFKILSEDKISHWKPGQYVALDFKDELDIGYSHMRDDDPKSLNDDYIRTFTVSSSKDPTNTYDTFEITIRKVGIVTDFLFRHNIRSELEVPLNGFGGEFFIDQGSEGKVSFVAGGVGITPLISQVSELDLSRLQLYWTVRLADLGLVSDTFERYPNLSSHATLFITGEMGGCDGMNESTAVSKLRESGATLKERRIEKGDFSEDSANRWYLCTGTSLRNTLVDTMASNNVHSTPIQPKYVLRNPLEVGDNVKSIQLIRIKDNESFLGFPIPDKKVSSDKNPEWKISLASAILPTAGVPLSRILNHPNIVGLVDIIHTDSLAGSTKRAGITANIAIYEDMNQGSLDLILPNPENYPKFTDMAAWRAHATPNPNRFSLPESLCWHVLSNINKALLWLHTGVKQTDTKDDWQKHDDDWQPILIRDVSPKQIWFKRTGGGATYGQCKLGGFGKAVVTGFPGGNVAKSEKKEGLSWFFQPPEQLAGTETWGPASEIWSLGATVFTMMTGIPPPQQFEYQWAMSRMSDKPFTSGLKNLVAGMLKMRSSERPTTAQLVGRIEQGWEEWRATDDAIGYVDWKDRSRGREVNLKGELEEKARLGWGIVDAGGI</sequence>
<name>A0A8H6EE70_9HELO</name>
<protein>
    <submittedName>
        <fullName evidence="3">Putative oxidoreductase protein</fullName>
    </submittedName>
</protein>
<accession>A0A8H6EE70</accession>
<dbReference type="InterPro" id="IPR011009">
    <property type="entry name" value="Kinase-like_dom_sf"/>
</dbReference>
<dbReference type="PANTHER" id="PTHR42815">
    <property type="entry name" value="FAD-BINDING, PUTATIVE (AFU_ORTHOLOGUE AFUA_6G07600)-RELATED"/>
    <property type="match status" value="1"/>
</dbReference>
<dbReference type="PANTHER" id="PTHR42815:SF2">
    <property type="entry name" value="FAD-BINDING, PUTATIVE (AFU_ORTHOLOGUE AFUA_6G07600)-RELATED"/>
    <property type="match status" value="1"/>
</dbReference>
<gene>
    <name evidence="3" type="ORF">Bfra_011596</name>
</gene>
<keyword evidence="4" id="KW-1185">Reference proteome</keyword>
<reference evidence="3 4" key="1">
    <citation type="journal article" date="2020" name="Phytopathology">
        <title>A high-quality genome resource of Botrytis fragariae, a new and rapidly spreading fungal pathogen causing strawberry gray mold in the U.S.A.</title>
        <authorList>
            <person name="Wu Y."/>
            <person name="Saski C.A."/>
            <person name="Schnabel G."/>
            <person name="Xiao S."/>
            <person name="Hu M."/>
        </authorList>
    </citation>
    <scope>NUCLEOTIDE SEQUENCE [LARGE SCALE GENOMIC DNA]</scope>
    <source>
        <strain evidence="3 4">BVB16</strain>
    </source>
</reference>
<comment type="caution">
    <text evidence="3">The sequence shown here is derived from an EMBL/GenBank/DDBJ whole genome shotgun (WGS) entry which is preliminary data.</text>
</comment>
<dbReference type="GO" id="GO:0004672">
    <property type="term" value="F:protein kinase activity"/>
    <property type="evidence" value="ECO:0007669"/>
    <property type="project" value="InterPro"/>
</dbReference>
<evidence type="ECO:0000313" key="4">
    <source>
        <dbReference type="Proteomes" id="UP000531561"/>
    </source>
</evidence>
<dbReference type="InterPro" id="IPR017927">
    <property type="entry name" value="FAD-bd_FR_type"/>
</dbReference>
<dbReference type="GeneID" id="59265615"/>
<dbReference type="EMBL" id="JABFCT010000018">
    <property type="protein sequence ID" value="KAF5869054.1"/>
    <property type="molecule type" value="Genomic_DNA"/>
</dbReference>
<dbReference type="InterPro" id="IPR012349">
    <property type="entry name" value="Split_barrel_FMN-bd"/>
</dbReference>
<dbReference type="GO" id="GO:0016491">
    <property type="term" value="F:oxidoreductase activity"/>
    <property type="evidence" value="ECO:0007669"/>
    <property type="project" value="InterPro"/>
</dbReference>
<dbReference type="OrthoDB" id="436496at2759"/>
<dbReference type="SUPFAM" id="SSF63380">
    <property type="entry name" value="Riboflavin synthase domain-like"/>
    <property type="match status" value="1"/>
</dbReference>
<dbReference type="SMART" id="SM00220">
    <property type="entry name" value="S_TKc"/>
    <property type="match status" value="1"/>
</dbReference>
<organism evidence="3 4">
    <name type="scientific">Botrytis fragariae</name>
    <dbReference type="NCBI Taxonomy" id="1964551"/>
    <lineage>
        <taxon>Eukaryota</taxon>
        <taxon>Fungi</taxon>
        <taxon>Dikarya</taxon>
        <taxon>Ascomycota</taxon>
        <taxon>Pezizomycotina</taxon>
        <taxon>Leotiomycetes</taxon>
        <taxon>Helotiales</taxon>
        <taxon>Sclerotiniaceae</taxon>
        <taxon>Botrytis</taxon>
    </lineage>
</organism>
<evidence type="ECO:0000259" key="2">
    <source>
        <dbReference type="PROSITE" id="PS51384"/>
    </source>
</evidence>
<feature type="domain" description="FAD-binding FR-type" evidence="2">
    <location>
        <begin position="342"/>
        <end position="464"/>
    </location>
</feature>
<dbReference type="InterPro" id="IPR000719">
    <property type="entry name" value="Prot_kinase_dom"/>
</dbReference>
<dbReference type="AlphaFoldDB" id="A0A8H6EE70"/>
<dbReference type="InterPro" id="IPR039261">
    <property type="entry name" value="FNR_nucleotide-bd"/>
</dbReference>
<evidence type="ECO:0000313" key="3">
    <source>
        <dbReference type="EMBL" id="KAF5869054.1"/>
    </source>
</evidence>
<dbReference type="SUPFAM" id="SSF52343">
    <property type="entry name" value="Ferredoxin reductase-like, C-terminal NADP-linked domain"/>
    <property type="match status" value="1"/>
</dbReference>
<dbReference type="PROSITE" id="PS51384">
    <property type="entry name" value="FAD_FR"/>
    <property type="match status" value="1"/>
</dbReference>